<dbReference type="InterPro" id="IPR018511">
    <property type="entry name" value="Hemolysin-typ_Ca-bd_CS"/>
</dbReference>
<dbReference type="PROSITE" id="PS00330">
    <property type="entry name" value="HEMOLYSIN_CALCIUM"/>
    <property type="match status" value="5"/>
</dbReference>
<organism evidence="4 5">
    <name type="scientific">Humitalea rosea</name>
    <dbReference type="NCBI Taxonomy" id="990373"/>
    <lineage>
        <taxon>Bacteria</taxon>
        <taxon>Pseudomonadati</taxon>
        <taxon>Pseudomonadota</taxon>
        <taxon>Alphaproteobacteria</taxon>
        <taxon>Acetobacterales</taxon>
        <taxon>Roseomonadaceae</taxon>
        <taxon>Humitalea</taxon>
    </lineage>
</organism>
<reference evidence="4 5" key="1">
    <citation type="submission" date="2018-06" db="EMBL/GenBank/DDBJ databases">
        <title>Genomic Encyclopedia of Archaeal and Bacterial Type Strains, Phase II (KMG-II): from individual species to whole genera.</title>
        <authorList>
            <person name="Goeker M."/>
        </authorList>
    </citation>
    <scope>NUCLEOTIDE SEQUENCE [LARGE SCALE GENOMIC DNA]</scope>
    <source>
        <strain evidence="4 5">DSM 24525</strain>
    </source>
</reference>
<evidence type="ECO:0000256" key="2">
    <source>
        <dbReference type="ARBA" id="ARBA00022525"/>
    </source>
</evidence>
<accession>A0A2W7J3W4</accession>
<sequence>MRLVIEAGSRGLAMREGLGSDLDWGAWIDTTARTFAVTVTNIHDDPDPWAAAYYSYVESSQVAWAGRDAGAPLTWPGGAQLSGFSLAEAPLLGDFYAAATTTFSYGYLYVFDPSVSLATNDLRGSLGNYVYRAEGIAYLAALDAWREAALDTTATAWTYTSSSLPAVTITDAPATSLRDLSHITADGLAVLMRLLAGNDEIIGADGDDALLGGAGDDSIVAGGGRDLADGGQGRDTLLGGAGRDALFGGDGEDSLDGGEDEDLLIGGAGADRLLGGAGADLLIGGWPDRGDPAVAGVRPLDTLTGGSGEDVFVVNNDAHVTDMTGGETVLVTQAIREASNGVMILKTGTGFELLLLTGEIEIDTSGSVPRRVMRIDSAVTVTIDAPEGQVGLARLPDSLLLDPYPWAAGLGTLGVELPQDAVAYAQYQLSWTPGETILTRAAADARVEEVADGLRLFEAFDQIKAALLLGSIDGHLDLYGPQVVRNIVARLEVALEAFDPAAALRFTTASNATFAALAEKIVGQIPAFRMAFFIKDLATIVTSYVEGDYRDQHIRLLSDFSAAVLGLVGRDMAALAVGFGGIVVDALVDTILDGVAREISASVTGALDHIGTAGNDVIDRREEGWGGVFVGGDGDDTLFDGAGDATFVGGSGNGDDRYDGGGGWDSVTYTSALHGVAVDLGLGRATGADIGSDTLVGIEAVTSGDGADRLLGSEAANALSAGAGADWLEGRGGNDSLFGGEGDDTLLGGAGSDLIDGGAGTDRVEMAGLGRRGVQITLGEGALHLVHGAETDRVQNVERLDFADGTLWTGADSTAAQVLRLYQAALERAPDQSGLNYWIGALGAEVRLEALASDFLGSAEFAARFGAGLGEADFVAQLYRNVLGREGDHGGLQYWTSSLLYDGVSRASVLVAFSESDENRAATADVVSAGIWDLDENAAAVARLYDTALGRLPDVGGLGYWKTNIEAGTQTLTDLATVFTNSPEFQAVYGALGNRAFVELIYQNALHRAGEAGGVAYWTGLLDSGLSRAAMVVPFSESAEHAELTAANINNPDPTHFGILFA</sequence>
<dbReference type="EMBL" id="QKYU01000011">
    <property type="protein sequence ID" value="PZW45705.1"/>
    <property type="molecule type" value="Genomic_DNA"/>
</dbReference>
<dbReference type="GO" id="GO:0005509">
    <property type="term" value="F:calcium ion binding"/>
    <property type="evidence" value="ECO:0007669"/>
    <property type="project" value="InterPro"/>
</dbReference>
<dbReference type="PRINTS" id="PR00313">
    <property type="entry name" value="CABNDNGRPT"/>
</dbReference>
<feature type="domain" description="DUF4214" evidence="3">
    <location>
        <begin position="818"/>
        <end position="847"/>
    </location>
</feature>
<dbReference type="SUPFAM" id="SSF51120">
    <property type="entry name" value="beta-Roll"/>
    <property type="match status" value="2"/>
</dbReference>
<dbReference type="AlphaFoldDB" id="A0A2W7J3W4"/>
<comment type="subcellular location">
    <subcellularLocation>
        <location evidence="1">Secreted</location>
    </subcellularLocation>
</comment>
<comment type="caution">
    <text evidence="4">The sequence shown here is derived from an EMBL/GenBank/DDBJ whole genome shotgun (WGS) entry which is preliminary data.</text>
</comment>
<keyword evidence="5" id="KW-1185">Reference proteome</keyword>
<gene>
    <name evidence="4" type="ORF">C8P66_111120</name>
</gene>
<proteinExistence type="predicted"/>
<dbReference type="InterPro" id="IPR050557">
    <property type="entry name" value="RTX_toxin/Mannuronan_C5-epim"/>
</dbReference>
<dbReference type="Proteomes" id="UP000249688">
    <property type="component" value="Unassembled WGS sequence"/>
</dbReference>
<dbReference type="InterPro" id="IPR001343">
    <property type="entry name" value="Hemolysn_Ca-bd"/>
</dbReference>
<keyword evidence="2" id="KW-0964">Secreted</keyword>
<feature type="domain" description="DUF4214" evidence="3">
    <location>
        <begin position="852"/>
        <end position="921"/>
    </location>
</feature>
<dbReference type="GO" id="GO:0005576">
    <property type="term" value="C:extracellular region"/>
    <property type="evidence" value="ECO:0007669"/>
    <property type="project" value="UniProtKB-SubCell"/>
</dbReference>
<dbReference type="RefSeq" id="WP_111398357.1">
    <property type="nucleotide sequence ID" value="NZ_QKYU01000011.1"/>
</dbReference>
<name>A0A2W7J3W4_9PROT</name>
<protein>
    <submittedName>
        <fullName evidence="4">Hemolysin type calcium-binding protein</fullName>
    </submittedName>
</protein>
<dbReference type="Pfam" id="PF00353">
    <property type="entry name" value="HemolysinCabind"/>
    <property type="match status" value="3"/>
</dbReference>
<dbReference type="OrthoDB" id="7282531at2"/>
<dbReference type="PANTHER" id="PTHR38340:SF1">
    <property type="entry name" value="S-LAYER PROTEIN"/>
    <property type="match status" value="1"/>
</dbReference>
<evidence type="ECO:0000313" key="5">
    <source>
        <dbReference type="Proteomes" id="UP000249688"/>
    </source>
</evidence>
<feature type="domain" description="DUF4214" evidence="3">
    <location>
        <begin position="977"/>
        <end position="1043"/>
    </location>
</feature>
<dbReference type="InterPro" id="IPR025282">
    <property type="entry name" value="DUF4214"/>
</dbReference>
<evidence type="ECO:0000256" key="1">
    <source>
        <dbReference type="ARBA" id="ARBA00004613"/>
    </source>
</evidence>
<dbReference type="InterPro" id="IPR038255">
    <property type="entry name" value="PBS_linker_sf"/>
</dbReference>
<dbReference type="Gene3D" id="2.150.10.10">
    <property type="entry name" value="Serralysin-like metalloprotease, C-terminal"/>
    <property type="match status" value="2"/>
</dbReference>
<evidence type="ECO:0000313" key="4">
    <source>
        <dbReference type="EMBL" id="PZW45705.1"/>
    </source>
</evidence>
<dbReference type="Pfam" id="PF13946">
    <property type="entry name" value="DUF4214"/>
    <property type="match status" value="3"/>
</dbReference>
<dbReference type="PANTHER" id="PTHR38340">
    <property type="entry name" value="S-LAYER PROTEIN"/>
    <property type="match status" value="1"/>
</dbReference>
<evidence type="ECO:0000259" key="3">
    <source>
        <dbReference type="Pfam" id="PF13946"/>
    </source>
</evidence>
<dbReference type="Gene3D" id="1.10.3130.20">
    <property type="entry name" value="Phycobilisome linker domain"/>
    <property type="match status" value="2"/>
</dbReference>
<dbReference type="InterPro" id="IPR011049">
    <property type="entry name" value="Serralysin-like_metalloprot_C"/>
</dbReference>